<dbReference type="AlphaFoldDB" id="A0A562JJS5"/>
<accession>A0A562JJS5</accession>
<dbReference type="RefSeq" id="WP_145078245.1">
    <property type="nucleotide sequence ID" value="NZ_VLKH01000001.1"/>
</dbReference>
<sequence length="447" mass="50131">MRLKNFMCMVILMMSLSACSKANDNIVSDITQEVGAKENVTNEIANNEKPNITCQDFSESIPLSMYYAIAELSDNEYECLDQEFKWLQSYFNEITMKEASTSDLTISFVDWVRENYVNLSDEEEQILAKEQNTLQELCLIIQLRIQNNEISLIQSNTEIAGTNENPIDIPNTNSNDSAFDSSNKSTKSTDKNSLECHALVDYDEKQFVHIVTSTFPEENFYFDEGKELHVKIGSMIDGPSVIIYISDRIEPGKNYSMEGDTGFSFMNPDAMFNAGLSYNTMFGIANYDQHTIPDSLGDALESAELCVKSWDRTTGIISGTIKLEDQFNNVYKASFNDSYLSLNHPTRSDEYIEYLRNSTQPESGQYVPDGFTLPDASELLPKEIPCHYCSNGKEECTMCVGGTTLQYKTDPYGGYGSYAEVKCPKCGGVGWVPCSFCFGDGTILVLE</sequence>
<name>A0A562JJS5_9FIRM</name>
<feature type="compositionally biased region" description="Polar residues" evidence="1">
    <location>
        <begin position="161"/>
        <end position="179"/>
    </location>
</feature>
<evidence type="ECO:0000313" key="3">
    <source>
        <dbReference type="EMBL" id="TWH83400.1"/>
    </source>
</evidence>
<feature type="chain" id="PRO_5022039422" evidence="2">
    <location>
        <begin position="23"/>
        <end position="447"/>
    </location>
</feature>
<dbReference type="OrthoDB" id="9971586at2"/>
<keyword evidence="2" id="KW-0732">Signal</keyword>
<organism evidence="3 4">
    <name type="scientific">Sedimentibacter saalensis</name>
    <dbReference type="NCBI Taxonomy" id="130788"/>
    <lineage>
        <taxon>Bacteria</taxon>
        <taxon>Bacillati</taxon>
        <taxon>Bacillota</taxon>
        <taxon>Tissierellia</taxon>
        <taxon>Sedimentibacter</taxon>
    </lineage>
</organism>
<evidence type="ECO:0000313" key="4">
    <source>
        <dbReference type="Proteomes" id="UP000315343"/>
    </source>
</evidence>
<reference evidence="3 4" key="1">
    <citation type="submission" date="2019-07" db="EMBL/GenBank/DDBJ databases">
        <title>Genomic Encyclopedia of Type Strains, Phase I: the one thousand microbial genomes (KMG-I) project.</title>
        <authorList>
            <person name="Kyrpides N."/>
        </authorList>
    </citation>
    <scope>NUCLEOTIDE SEQUENCE [LARGE SCALE GENOMIC DNA]</scope>
    <source>
        <strain evidence="3 4">DSM 13558</strain>
    </source>
</reference>
<dbReference type="PROSITE" id="PS51257">
    <property type="entry name" value="PROKAR_LIPOPROTEIN"/>
    <property type="match status" value="1"/>
</dbReference>
<feature type="region of interest" description="Disordered" evidence="1">
    <location>
        <begin position="161"/>
        <end position="190"/>
    </location>
</feature>
<gene>
    <name evidence="3" type="ORF">LY60_00003</name>
</gene>
<feature type="signal peptide" evidence="2">
    <location>
        <begin position="1"/>
        <end position="22"/>
    </location>
</feature>
<dbReference type="Proteomes" id="UP000315343">
    <property type="component" value="Unassembled WGS sequence"/>
</dbReference>
<evidence type="ECO:0000256" key="2">
    <source>
        <dbReference type="SAM" id="SignalP"/>
    </source>
</evidence>
<comment type="caution">
    <text evidence="3">The sequence shown here is derived from an EMBL/GenBank/DDBJ whole genome shotgun (WGS) entry which is preliminary data.</text>
</comment>
<proteinExistence type="predicted"/>
<keyword evidence="4" id="KW-1185">Reference proteome</keyword>
<evidence type="ECO:0000256" key="1">
    <source>
        <dbReference type="SAM" id="MobiDB-lite"/>
    </source>
</evidence>
<protein>
    <submittedName>
        <fullName evidence="3">Uncharacterized protein</fullName>
    </submittedName>
</protein>
<dbReference type="EMBL" id="VLKH01000001">
    <property type="protein sequence ID" value="TWH83400.1"/>
    <property type="molecule type" value="Genomic_DNA"/>
</dbReference>